<dbReference type="Proteomes" id="UP001642483">
    <property type="component" value="Unassembled WGS sequence"/>
</dbReference>
<sequence length="116" mass="13118">MDVLSILGKAYIEESSRRDWQRNSFFPKTLHQMRQKFSDISKKCTSWAAQSKLQRAEEDDQSPVALQLDTHSSSHLIFGVSANCNNRVLLVQITARRPGITASMQLSTDTTKAFSK</sequence>
<protein>
    <submittedName>
        <fullName evidence="1">Uncharacterized protein</fullName>
    </submittedName>
</protein>
<evidence type="ECO:0000313" key="2">
    <source>
        <dbReference type="Proteomes" id="UP001642483"/>
    </source>
</evidence>
<name>A0ABP0G6T8_CLALP</name>
<reference evidence="1 2" key="1">
    <citation type="submission" date="2024-02" db="EMBL/GenBank/DDBJ databases">
        <authorList>
            <person name="Daric V."/>
            <person name="Darras S."/>
        </authorList>
    </citation>
    <scope>NUCLEOTIDE SEQUENCE [LARGE SCALE GENOMIC DNA]</scope>
</reference>
<gene>
    <name evidence="1" type="ORF">CVLEPA_LOCUS16905</name>
</gene>
<comment type="caution">
    <text evidence="1">The sequence shown here is derived from an EMBL/GenBank/DDBJ whole genome shotgun (WGS) entry which is preliminary data.</text>
</comment>
<dbReference type="EMBL" id="CAWYQH010000101">
    <property type="protein sequence ID" value="CAK8685815.1"/>
    <property type="molecule type" value="Genomic_DNA"/>
</dbReference>
<evidence type="ECO:0000313" key="1">
    <source>
        <dbReference type="EMBL" id="CAK8685815.1"/>
    </source>
</evidence>
<organism evidence="1 2">
    <name type="scientific">Clavelina lepadiformis</name>
    <name type="common">Light-bulb sea squirt</name>
    <name type="synonym">Ascidia lepadiformis</name>
    <dbReference type="NCBI Taxonomy" id="159417"/>
    <lineage>
        <taxon>Eukaryota</taxon>
        <taxon>Metazoa</taxon>
        <taxon>Chordata</taxon>
        <taxon>Tunicata</taxon>
        <taxon>Ascidiacea</taxon>
        <taxon>Aplousobranchia</taxon>
        <taxon>Clavelinidae</taxon>
        <taxon>Clavelina</taxon>
    </lineage>
</organism>
<keyword evidence="2" id="KW-1185">Reference proteome</keyword>
<accession>A0ABP0G6T8</accession>
<proteinExistence type="predicted"/>